<keyword evidence="2 5" id="KW-0436">Ligase</keyword>
<dbReference type="InterPro" id="IPR027417">
    <property type="entry name" value="P-loop_NTPase"/>
</dbReference>
<dbReference type="SUPFAM" id="SSF52540">
    <property type="entry name" value="P-loop containing nucleoside triphosphate hydrolases"/>
    <property type="match status" value="1"/>
</dbReference>
<comment type="caution">
    <text evidence="5">The sequence shown here is derived from an EMBL/GenBank/DDBJ whole genome shotgun (WGS) entry which is preliminary data.</text>
</comment>
<gene>
    <name evidence="5" type="ORF">LEA_06690</name>
</gene>
<evidence type="ECO:0000256" key="1">
    <source>
        <dbReference type="ARBA" id="ARBA00022563"/>
    </source>
</evidence>
<proteinExistence type="predicted"/>
<evidence type="ECO:0000313" key="5">
    <source>
        <dbReference type="EMBL" id="EKC72534.1"/>
    </source>
</evidence>
<name>K1TY80_9ZZZZ</name>
<accession>K1TY80</accession>
<dbReference type="Gene3D" id="3.10.410.10">
    <property type="entry name" value="Formyltetrahydrofolate synthetase, domain 3"/>
    <property type="match status" value="1"/>
</dbReference>
<keyword evidence="4" id="KW-0067">ATP-binding</keyword>
<keyword evidence="3" id="KW-0547">Nucleotide-binding</keyword>
<dbReference type="EC" id="6.3.4.3" evidence="5"/>
<protein>
    <submittedName>
        <fullName evidence="5">Protein containing Formate-tetrahydrofolate ligase, FTHFS domain protein</fullName>
        <ecNumber evidence="5">6.3.4.3</ecNumber>
    </submittedName>
</protein>
<dbReference type="GO" id="GO:0004329">
    <property type="term" value="F:formate-tetrahydrofolate ligase activity"/>
    <property type="evidence" value="ECO:0007669"/>
    <property type="project" value="UniProtKB-EC"/>
</dbReference>
<sequence length="78" mass="8397">MCIVRQSGANTGIGKCSSDPKAYGVAKDFELKVRDIIINNGAEMIVVVMGEIMRMPGLPKEPQARHIDIVNGLIEGLS</sequence>
<reference evidence="5" key="1">
    <citation type="journal article" date="2013" name="Environ. Microbiol.">
        <title>Microbiota from the distal guts of lean and obese adolescents exhibit partial functional redundancy besides clear differences in community structure.</title>
        <authorList>
            <person name="Ferrer M."/>
            <person name="Ruiz A."/>
            <person name="Lanza F."/>
            <person name="Haange S.B."/>
            <person name="Oberbach A."/>
            <person name="Till H."/>
            <person name="Bargiela R."/>
            <person name="Campoy C."/>
            <person name="Segura M.T."/>
            <person name="Richter M."/>
            <person name="von Bergen M."/>
            <person name="Seifert J."/>
            <person name="Suarez A."/>
        </authorList>
    </citation>
    <scope>NUCLEOTIDE SEQUENCE</scope>
</reference>
<organism evidence="5">
    <name type="scientific">human gut metagenome</name>
    <dbReference type="NCBI Taxonomy" id="408170"/>
    <lineage>
        <taxon>unclassified sequences</taxon>
        <taxon>metagenomes</taxon>
        <taxon>organismal metagenomes</taxon>
    </lineage>
</organism>
<evidence type="ECO:0000256" key="2">
    <source>
        <dbReference type="ARBA" id="ARBA00022598"/>
    </source>
</evidence>
<evidence type="ECO:0000256" key="4">
    <source>
        <dbReference type="ARBA" id="ARBA00022840"/>
    </source>
</evidence>
<dbReference type="AlphaFoldDB" id="K1TY80"/>
<evidence type="ECO:0000256" key="3">
    <source>
        <dbReference type="ARBA" id="ARBA00022741"/>
    </source>
</evidence>
<dbReference type="GO" id="GO:0006730">
    <property type="term" value="P:one-carbon metabolic process"/>
    <property type="evidence" value="ECO:0007669"/>
    <property type="project" value="UniProtKB-KW"/>
</dbReference>
<dbReference type="Pfam" id="PF01268">
    <property type="entry name" value="FTHFS"/>
    <property type="match status" value="1"/>
</dbReference>
<dbReference type="GO" id="GO:0005524">
    <property type="term" value="F:ATP binding"/>
    <property type="evidence" value="ECO:0007669"/>
    <property type="project" value="UniProtKB-KW"/>
</dbReference>
<keyword evidence="1" id="KW-0554">One-carbon metabolism</keyword>
<dbReference type="EMBL" id="AJWY01004383">
    <property type="protein sequence ID" value="EKC72534.1"/>
    <property type="molecule type" value="Genomic_DNA"/>
</dbReference>
<dbReference type="InterPro" id="IPR000559">
    <property type="entry name" value="Formate_THF_ligase"/>
</dbReference>